<proteinExistence type="predicted"/>
<dbReference type="STRING" id="8022.A0A061AE25"/>
<organism evidence="2 3">
    <name type="scientific">Oncorhynchus mykiss</name>
    <name type="common">Rainbow trout</name>
    <name type="synonym">Salmo gairdneri</name>
    <dbReference type="NCBI Taxonomy" id="8022"/>
    <lineage>
        <taxon>Eukaryota</taxon>
        <taxon>Metazoa</taxon>
        <taxon>Chordata</taxon>
        <taxon>Craniata</taxon>
        <taxon>Vertebrata</taxon>
        <taxon>Euteleostomi</taxon>
        <taxon>Actinopterygii</taxon>
        <taxon>Neopterygii</taxon>
        <taxon>Teleostei</taxon>
        <taxon>Protacanthopterygii</taxon>
        <taxon>Salmoniformes</taxon>
        <taxon>Salmonidae</taxon>
        <taxon>Salmoninae</taxon>
        <taxon>Oncorhynchus</taxon>
    </lineage>
</organism>
<evidence type="ECO:0000313" key="3">
    <source>
        <dbReference type="Proteomes" id="UP000193380"/>
    </source>
</evidence>
<feature type="region of interest" description="Disordered" evidence="1">
    <location>
        <begin position="72"/>
        <end position="108"/>
    </location>
</feature>
<protein>
    <submittedName>
        <fullName evidence="2">Uncharacterized protein</fullName>
    </submittedName>
</protein>
<sequence length="108" mass="11788">MQCVFAKTDSGSRCFDVPALRVRLHSAHILPALQLYHTGYSEHVTLSDFRCCFQALSPLVMKRYGSVFITPDERKESGGAAGRSGSGESIREGGSFCSDSTELLRVSL</sequence>
<dbReference type="Proteomes" id="UP000193380">
    <property type="component" value="Unassembled WGS sequence"/>
</dbReference>
<dbReference type="PaxDb" id="8022-A0A061AE25"/>
<dbReference type="AlphaFoldDB" id="A0A061AE25"/>
<reference evidence="2" key="1">
    <citation type="journal article" date="2014" name="Nat. Commun.">
        <title>The rainbow trout genome provides novel insights into evolution after whole-genome duplication in vertebrates.</title>
        <authorList>
            <person name="Berthelot C."/>
            <person name="Brunet F."/>
            <person name="Chalopin D."/>
            <person name="Juanchich A."/>
            <person name="Bernard M."/>
            <person name="Noel B."/>
            <person name="Bento P."/>
            <person name="Da Silva C."/>
            <person name="Labadie K."/>
            <person name="Alberti A."/>
            <person name="Aury J.M."/>
            <person name="Louis A."/>
            <person name="Dehais P."/>
            <person name="Bardou P."/>
            <person name="Montfort J."/>
            <person name="Klopp C."/>
            <person name="Cabau C."/>
            <person name="Gaspin C."/>
            <person name="Thorgaard G.H."/>
            <person name="Boussaha M."/>
            <person name="Quillet E."/>
            <person name="Guyomard R."/>
            <person name="Galiana D."/>
            <person name="Bobe J."/>
            <person name="Volff J.N."/>
            <person name="Genet C."/>
            <person name="Wincker P."/>
            <person name="Jaillon O."/>
            <person name="Roest Crollius H."/>
            <person name="Guiguen Y."/>
        </authorList>
    </citation>
    <scope>NUCLEOTIDE SEQUENCE [LARGE SCALE GENOMIC DNA]</scope>
</reference>
<reference evidence="2" key="2">
    <citation type="submission" date="2014-03" db="EMBL/GenBank/DDBJ databases">
        <authorList>
            <person name="Genoscope - CEA"/>
        </authorList>
    </citation>
    <scope>NUCLEOTIDE SEQUENCE</scope>
</reference>
<evidence type="ECO:0000313" key="2">
    <source>
        <dbReference type="EMBL" id="CDR18985.1"/>
    </source>
</evidence>
<feature type="compositionally biased region" description="Low complexity" evidence="1">
    <location>
        <begin position="86"/>
        <end position="95"/>
    </location>
</feature>
<gene>
    <name evidence="2" type="ORF">GSONMT00056232001</name>
</gene>
<accession>A0A061AE25</accession>
<dbReference type="EMBL" id="FR981599">
    <property type="protein sequence ID" value="CDR18985.1"/>
    <property type="molecule type" value="Genomic_DNA"/>
</dbReference>
<name>A0A061AE25_ONCMY</name>
<evidence type="ECO:0000256" key="1">
    <source>
        <dbReference type="SAM" id="MobiDB-lite"/>
    </source>
</evidence>